<comment type="caution">
    <text evidence="15">The sequence shown here is derived from an EMBL/GenBank/DDBJ whole genome shotgun (WGS) entry which is preliminary data.</text>
</comment>
<evidence type="ECO:0000256" key="8">
    <source>
        <dbReference type="ARBA" id="ARBA00022989"/>
    </source>
</evidence>
<dbReference type="RefSeq" id="WP_133700197.1">
    <property type="nucleotide sequence ID" value="NZ_SNXS01000002.1"/>
</dbReference>
<evidence type="ECO:0000256" key="9">
    <source>
        <dbReference type="ARBA" id="ARBA00023136"/>
    </source>
</evidence>
<sequence>MMSGPHRIAAMAQPPASNPNDDPTVIQGRSGVAAAEDPDATILDSSRRRPQVPRHDEDATVIKPRVTQVLPGPGAAPALAAPPPPRRPPLPKGNAIALPVGFRLHEYRIDAVLGQGGFGITYLATDVNLNAPVAVKEYLPEDIAFRSSTRSVSPNASEHRERYQQGLDSFLVEARTLASFRHPNIVRVARFFEAHDTAYMVLEYEKGASLKSWWPQHSEIGEKGLARLLQPLLDGLAVVHATGFLHRDIKPDNIQLRQEDGRLVLLDFGSAGQAVAVSDPATVVVTPGYAPIEQYGLGEQGPWTDIYALGATLYWMISGKKPPDAESRWMISQSSPSATHLPRDPMPAAVEVGRGRYSESFLQAIDWALNPDPKARPRDVAEWRTLLFAAQASNLSLRDALRSGDVLQGGAALVRKPRQGLQRAARGLVQVLHPGAWPLAVKMAVAMVLTALLPMLITAYYNLNGSLAAVSTSELRNLEQLARSTAGRLAQLIGDSQKLARSLGTDGDFTAFLAHPEPAHRDAIKSKLERLVAANRDIHLIMVMDAKGTALVSSDAELIGRNFAFRQYFKSAMQGQSYVTGIVVGAVAGAAGMFYAEPIFDASKQVVGAVVLRIRASSFASILDEVQDEAKRVSMLIDGDGVLIYHPREDLLYRSLMPLSADTLAAIRADQRFRRNDIGSLNLPELAAAIKSTQTMGHVDYQSAVTQRAEVAGFAPVPGHDWTVVVSEAREEFEAPLQQLFTHLLISVALVGLLFLGLALLFARSIVRPIKQLTQAAQALKNGDFDAATVTVRRRDEIGLLARTFNVMIDVLRQREREREHGGSPRE</sequence>
<keyword evidence="5 10" id="KW-0547">Nucleotide-binding</keyword>
<dbReference type="CDD" id="cd06225">
    <property type="entry name" value="HAMP"/>
    <property type="match status" value="1"/>
</dbReference>
<name>A0A4R6QQF9_9BURK</name>
<dbReference type="SMART" id="SM00304">
    <property type="entry name" value="HAMP"/>
    <property type="match status" value="1"/>
</dbReference>
<keyword evidence="6 15" id="KW-0418">Kinase</keyword>
<dbReference type="InterPro" id="IPR000719">
    <property type="entry name" value="Prot_kinase_dom"/>
</dbReference>
<dbReference type="InterPro" id="IPR003660">
    <property type="entry name" value="HAMP_dom"/>
</dbReference>
<keyword evidence="8 12" id="KW-1133">Transmembrane helix</keyword>
<keyword evidence="3" id="KW-0808">Transferase</keyword>
<feature type="region of interest" description="Disordered" evidence="11">
    <location>
        <begin position="1"/>
        <end position="59"/>
    </location>
</feature>
<dbReference type="Gene3D" id="1.10.510.10">
    <property type="entry name" value="Transferase(Phosphotransferase) domain 1"/>
    <property type="match status" value="1"/>
</dbReference>
<dbReference type="InterPro" id="IPR011009">
    <property type="entry name" value="Kinase-like_dom_sf"/>
</dbReference>
<keyword evidence="4 12" id="KW-0812">Transmembrane</keyword>
<keyword evidence="9 12" id="KW-0472">Membrane</keyword>
<dbReference type="Pfam" id="PF00069">
    <property type="entry name" value="Pkinase"/>
    <property type="match status" value="1"/>
</dbReference>
<feature type="domain" description="Protein kinase" evidence="13">
    <location>
        <begin position="107"/>
        <end position="388"/>
    </location>
</feature>
<keyword evidence="15" id="KW-0723">Serine/threonine-protein kinase</keyword>
<gene>
    <name evidence="15" type="ORF">DES47_102497</name>
</gene>
<protein>
    <submittedName>
        <fullName evidence="15">Serine/threonine protein kinase</fullName>
    </submittedName>
</protein>
<dbReference type="InterPro" id="IPR033479">
    <property type="entry name" value="dCache_1"/>
</dbReference>
<evidence type="ECO:0000313" key="16">
    <source>
        <dbReference type="Proteomes" id="UP000295361"/>
    </source>
</evidence>
<dbReference type="PANTHER" id="PTHR43289:SF34">
    <property type="entry name" value="SERINE_THREONINE-PROTEIN KINASE YBDM-RELATED"/>
    <property type="match status" value="1"/>
</dbReference>
<accession>A0A4R6QQF9</accession>
<dbReference type="PROSITE" id="PS00107">
    <property type="entry name" value="PROTEIN_KINASE_ATP"/>
    <property type="match status" value="1"/>
</dbReference>
<dbReference type="PANTHER" id="PTHR43289">
    <property type="entry name" value="MITOGEN-ACTIVATED PROTEIN KINASE KINASE KINASE 20-RELATED"/>
    <property type="match status" value="1"/>
</dbReference>
<feature type="transmembrane region" description="Helical" evidence="12">
    <location>
        <begin position="740"/>
        <end position="763"/>
    </location>
</feature>
<evidence type="ECO:0000313" key="15">
    <source>
        <dbReference type="EMBL" id="TDP72752.1"/>
    </source>
</evidence>
<feature type="domain" description="HAMP" evidence="14">
    <location>
        <begin position="764"/>
        <end position="817"/>
    </location>
</feature>
<evidence type="ECO:0000256" key="10">
    <source>
        <dbReference type="PROSITE-ProRule" id="PRU10141"/>
    </source>
</evidence>
<comment type="subcellular location">
    <subcellularLocation>
        <location evidence="1">Cell membrane</location>
        <topology evidence="1">Multi-pass membrane protein</topology>
    </subcellularLocation>
</comment>
<dbReference type="Gene3D" id="3.30.200.20">
    <property type="entry name" value="Phosphorylase Kinase, domain 1"/>
    <property type="match status" value="1"/>
</dbReference>
<dbReference type="GO" id="GO:0007165">
    <property type="term" value="P:signal transduction"/>
    <property type="evidence" value="ECO:0007669"/>
    <property type="project" value="InterPro"/>
</dbReference>
<evidence type="ECO:0000259" key="13">
    <source>
        <dbReference type="PROSITE" id="PS50011"/>
    </source>
</evidence>
<dbReference type="PROSITE" id="PS50885">
    <property type="entry name" value="HAMP"/>
    <property type="match status" value="1"/>
</dbReference>
<feature type="region of interest" description="Disordered" evidence="11">
    <location>
        <begin position="69"/>
        <end position="88"/>
    </location>
</feature>
<dbReference type="InterPro" id="IPR017441">
    <property type="entry name" value="Protein_kinase_ATP_BS"/>
</dbReference>
<evidence type="ECO:0000256" key="5">
    <source>
        <dbReference type="ARBA" id="ARBA00022741"/>
    </source>
</evidence>
<keyword evidence="2" id="KW-1003">Cell membrane</keyword>
<keyword evidence="7 10" id="KW-0067">ATP-binding</keyword>
<evidence type="ECO:0000256" key="7">
    <source>
        <dbReference type="ARBA" id="ARBA00022840"/>
    </source>
</evidence>
<dbReference type="Pfam" id="PF00672">
    <property type="entry name" value="HAMP"/>
    <property type="match status" value="1"/>
</dbReference>
<evidence type="ECO:0000256" key="12">
    <source>
        <dbReference type="SAM" id="Phobius"/>
    </source>
</evidence>
<dbReference type="Pfam" id="PF02743">
    <property type="entry name" value="dCache_1"/>
    <property type="match status" value="1"/>
</dbReference>
<dbReference type="GO" id="GO:0004674">
    <property type="term" value="F:protein serine/threonine kinase activity"/>
    <property type="evidence" value="ECO:0007669"/>
    <property type="project" value="UniProtKB-KW"/>
</dbReference>
<reference evidence="15 16" key="1">
    <citation type="submission" date="2019-03" db="EMBL/GenBank/DDBJ databases">
        <title>Genomic Encyclopedia of Type Strains, Phase IV (KMG-IV): sequencing the most valuable type-strain genomes for metagenomic binning, comparative biology and taxonomic classification.</title>
        <authorList>
            <person name="Goeker M."/>
        </authorList>
    </citation>
    <scope>NUCLEOTIDE SEQUENCE [LARGE SCALE GENOMIC DNA]</scope>
    <source>
        <strain evidence="15 16">DSM 16998</strain>
    </source>
</reference>
<evidence type="ECO:0000256" key="2">
    <source>
        <dbReference type="ARBA" id="ARBA00022475"/>
    </source>
</evidence>
<evidence type="ECO:0000256" key="3">
    <source>
        <dbReference type="ARBA" id="ARBA00022679"/>
    </source>
</evidence>
<dbReference type="SUPFAM" id="SSF56112">
    <property type="entry name" value="Protein kinase-like (PK-like)"/>
    <property type="match status" value="1"/>
</dbReference>
<dbReference type="SUPFAM" id="SSF103190">
    <property type="entry name" value="Sensory domain-like"/>
    <property type="match status" value="1"/>
</dbReference>
<dbReference type="SMART" id="SM00220">
    <property type="entry name" value="S_TKc"/>
    <property type="match status" value="1"/>
</dbReference>
<dbReference type="Gene3D" id="3.30.450.20">
    <property type="entry name" value="PAS domain"/>
    <property type="match status" value="2"/>
</dbReference>
<organism evidence="15 16">
    <name type="scientific">Roseateles toxinivorans</name>
    <dbReference type="NCBI Taxonomy" id="270368"/>
    <lineage>
        <taxon>Bacteria</taxon>
        <taxon>Pseudomonadati</taxon>
        <taxon>Pseudomonadota</taxon>
        <taxon>Betaproteobacteria</taxon>
        <taxon>Burkholderiales</taxon>
        <taxon>Sphaerotilaceae</taxon>
        <taxon>Roseateles</taxon>
    </lineage>
</organism>
<dbReference type="OrthoDB" id="9801841at2"/>
<dbReference type="InterPro" id="IPR029151">
    <property type="entry name" value="Sensor-like_sf"/>
</dbReference>
<evidence type="ECO:0000259" key="14">
    <source>
        <dbReference type="PROSITE" id="PS50885"/>
    </source>
</evidence>
<dbReference type="SUPFAM" id="SSF158472">
    <property type="entry name" value="HAMP domain-like"/>
    <property type="match status" value="1"/>
</dbReference>
<evidence type="ECO:0000256" key="11">
    <source>
        <dbReference type="SAM" id="MobiDB-lite"/>
    </source>
</evidence>
<keyword evidence="16" id="KW-1185">Reference proteome</keyword>
<evidence type="ECO:0000256" key="4">
    <source>
        <dbReference type="ARBA" id="ARBA00022692"/>
    </source>
</evidence>
<dbReference type="EMBL" id="SNXS01000002">
    <property type="protein sequence ID" value="TDP72752.1"/>
    <property type="molecule type" value="Genomic_DNA"/>
</dbReference>
<evidence type="ECO:0000256" key="6">
    <source>
        <dbReference type="ARBA" id="ARBA00022777"/>
    </source>
</evidence>
<feature type="binding site" evidence="10">
    <location>
        <position position="136"/>
    </location>
    <ligand>
        <name>ATP</name>
        <dbReference type="ChEBI" id="CHEBI:30616"/>
    </ligand>
</feature>
<dbReference type="Proteomes" id="UP000295361">
    <property type="component" value="Unassembled WGS sequence"/>
</dbReference>
<evidence type="ECO:0000256" key="1">
    <source>
        <dbReference type="ARBA" id="ARBA00004651"/>
    </source>
</evidence>
<dbReference type="GO" id="GO:0005524">
    <property type="term" value="F:ATP binding"/>
    <property type="evidence" value="ECO:0007669"/>
    <property type="project" value="UniProtKB-UniRule"/>
</dbReference>
<dbReference type="PROSITE" id="PS50011">
    <property type="entry name" value="PROTEIN_KINASE_DOM"/>
    <property type="match status" value="1"/>
</dbReference>
<dbReference type="GO" id="GO:0005886">
    <property type="term" value="C:plasma membrane"/>
    <property type="evidence" value="ECO:0007669"/>
    <property type="project" value="UniProtKB-SubCell"/>
</dbReference>
<dbReference type="CDD" id="cd14014">
    <property type="entry name" value="STKc_PknB_like"/>
    <property type="match status" value="1"/>
</dbReference>
<dbReference type="AlphaFoldDB" id="A0A4R6QQF9"/>
<dbReference type="Gene3D" id="6.10.340.10">
    <property type="match status" value="1"/>
</dbReference>
<dbReference type="InParanoid" id="A0A4R6QQF9"/>
<dbReference type="CDD" id="cd12914">
    <property type="entry name" value="PDC1_DGC_like"/>
    <property type="match status" value="1"/>
</dbReference>
<proteinExistence type="predicted"/>